<gene>
    <name evidence="9" type="primary">fhuB</name>
    <name evidence="9" type="ORF">G6N74_20785</name>
</gene>
<feature type="transmembrane region" description="Helical" evidence="8">
    <location>
        <begin position="63"/>
        <end position="84"/>
    </location>
</feature>
<feature type="transmembrane region" description="Helical" evidence="8">
    <location>
        <begin position="355"/>
        <end position="378"/>
    </location>
</feature>
<keyword evidence="5 8" id="KW-0812">Transmembrane</keyword>
<evidence type="ECO:0000256" key="1">
    <source>
        <dbReference type="ARBA" id="ARBA00004651"/>
    </source>
</evidence>
<keyword evidence="10" id="KW-1185">Reference proteome</keyword>
<feature type="transmembrane region" description="Helical" evidence="8">
    <location>
        <begin position="486"/>
        <end position="507"/>
    </location>
</feature>
<feature type="transmembrane region" description="Helical" evidence="8">
    <location>
        <begin position="121"/>
        <end position="141"/>
    </location>
</feature>
<dbReference type="Pfam" id="PF01032">
    <property type="entry name" value="FecCD"/>
    <property type="match status" value="2"/>
</dbReference>
<dbReference type="PANTHER" id="PTHR30472:SF37">
    <property type="entry name" value="FE(3+) DICITRATE TRANSPORT SYSTEM PERMEASE PROTEIN FECD-RELATED"/>
    <property type="match status" value="1"/>
</dbReference>
<dbReference type="GO" id="GO:0033214">
    <property type="term" value="P:siderophore-iron import into cell"/>
    <property type="evidence" value="ECO:0007669"/>
    <property type="project" value="TreeGrafter"/>
</dbReference>
<evidence type="ECO:0000256" key="7">
    <source>
        <dbReference type="ARBA" id="ARBA00023136"/>
    </source>
</evidence>
<sequence length="665" mass="69576">MTDLAIPQRSGNRAAFLGNLLLFLSLALLALNLRNLLPVDTWIETLVGFDPANLSQLMARDVLMPRFVMSLLCGGALGLAGLVFQQVLRNPLAEPGTLGVFGGAKCALAIAILWAPGALALGWDVVAFGGGMIATLVVLLLASRQGFSPLSVILAGLILSLCLNALGSMLMLVHFEALSDLYNWEAGSLVQNNWRGVQELLPRLGFVLVATVLMIRPLTLLDLEAGNARSVGLSLATVRTLAIVIAVVASGFVAGTVGVIGFIGLAGPAIARHAGARRFRDRLWAGPLVSAGLLAFTDQGLVLVSGGMEIPAGAVTAVVGAPLLIWLMRTIRSSQRMPQSSGSTAARQSRDDLTVFWIVVTLAALAVAIAVALAVGRLPQGWHIALGDEFGDLTPWRLPRVTAALASGGMLAIAGMLMQRMTGNGLASPEMLGISSGAAIILLLVTFLLPPLDRITMMGLSSLGAGLVLVMVLWLSRRSGFSPEHLLLTGVALSTVLGSTLTFLLFIGDVRVLRVLNWLSGSTYSVTATDATAICLLAAVSLVLVPFLARWLAILPLGAATSTSLGLSLGRSRLILLLATAVLTGTTTLIVGPLSFVGLMAPHMARLLGVRRPIAQTYVAATIGALLMVLADWIGRTVAFPWQIPAGLIATMLGGAYFVALSFRR</sequence>
<dbReference type="Gene3D" id="1.10.3470.10">
    <property type="entry name" value="ABC transporter involved in vitamin B12 uptake, BtuC"/>
    <property type="match status" value="2"/>
</dbReference>
<feature type="transmembrane region" description="Helical" evidence="8">
    <location>
        <begin position="552"/>
        <end position="569"/>
    </location>
</feature>
<name>A0A7C9VFU1_9HYPH</name>
<feature type="transmembrane region" description="Helical" evidence="8">
    <location>
        <begin position="310"/>
        <end position="328"/>
    </location>
</feature>
<feature type="transmembrane region" description="Helical" evidence="8">
    <location>
        <begin position="640"/>
        <end position="663"/>
    </location>
</feature>
<keyword evidence="6 8" id="KW-1133">Transmembrane helix</keyword>
<evidence type="ECO:0000256" key="2">
    <source>
        <dbReference type="ARBA" id="ARBA00007935"/>
    </source>
</evidence>
<dbReference type="RefSeq" id="WP_165119936.1">
    <property type="nucleotide sequence ID" value="NZ_JAAKZG010000010.1"/>
</dbReference>
<keyword evidence="7 8" id="KW-0472">Membrane</keyword>
<dbReference type="AlphaFoldDB" id="A0A7C9VFU1"/>
<dbReference type="CDD" id="cd06550">
    <property type="entry name" value="TM_ABC_iron-siderophores_like"/>
    <property type="match status" value="2"/>
</dbReference>
<evidence type="ECO:0000256" key="8">
    <source>
        <dbReference type="SAM" id="Phobius"/>
    </source>
</evidence>
<dbReference type="NCBIfam" id="NF007866">
    <property type="entry name" value="PRK10577.1-2"/>
    <property type="match status" value="1"/>
</dbReference>
<evidence type="ECO:0000313" key="9">
    <source>
        <dbReference type="EMBL" id="NGN43511.1"/>
    </source>
</evidence>
<protein>
    <submittedName>
        <fullName evidence="9">Fe(3+)-hydroxamate ABC transporter permease FhuB</fullName>
    </submittedName>
</protein>
<evidence type="ECO:0000256" key="6">
    <source>
        <dbReference type="ARBA" id="ARBA00022989"/>
    </source>
</evidence>
<evidence type="ECO:0000256" key="4">
    <source>
        <dbReference type="ARBA" id="ARBA00022475"/>
    </source>
</evidence>
<comment type="similarity">
    <text evidence="2">Belongs to the binding-protein-dependent transport system permease family. FecCD subfamily.</text>
</comment>
<feature type="transmembrane region" description="Helical" evidence="8">
    <location>
        <begin position="527"/>
        <end position="545"/>
    </location>
</feature>
<proteinExistence type="inferred from homology"/>
<comment type="subcellular location">
    <subcellularLocation>
        <location evidence="1">Cell membrane</location>
        <topology evidence="1">Multi-pass membrane protein</topology>
    </subcellularLocation>
</comment>
<feature type="transmembrane region" description="Helical" evidence="8">
    <location>
        <begin position="283"/>
        <end position="304"/>
    </location>
</feature>
<dbReference type="Proteomes" id="UP000481252">
    <property type="component" value="Unassembled WGS sequence"/>
</dbReference>
<dbReference type="InterPro" id="IPR000522">
    <property type="entry name" value="ABC_transptr_permease_BtuC"/>
</dbReference>
<dbReference type="SUPFAM" id="SSF81345">
    <property type="entry name" value="ABC transporter involved in vitamin B12 uptake, BtuC"/>
    <property type="match status" value="2"/>
</dbReference>
<dbReference type="InterPro" id="IPR037294">
    <property type="entry name" value="ABC_BtuC-like"/>
</dbReference>
<feature type="transmembrane region" description="Helical" evidence="8">
    <location>
        <begin position="575"/>
        <end position="601"/>
    </location>
</feature>
<feature type="transmembrane region" description="Helical" evidence="8">
    <location>
        <begin position="14"/>
        <end position="33"/>
    </location>
</feature>
<evidence type="ECO:0000256" key="3">
    <source>
        <dbReference type="ARBA" id="ARBA00022448"/>
    </source>
</evidence>
<evidence type="ECO:0000256" key="5">
    <source>
        <dbReference type="ARBA" id="ARBA00022692"/>
    </source>
</evidence>
<dbReference type="GO" id="GO:0022857">
    <property type="term" value="F:transmembrane transporter activity"/>
    <property type="evidence" value="ECO:0007669"/>
    <property type="project" value="InterPro"/>
</dbReference>
<feature type="transmembrane region" description="Helical" evidence="8">
    <location>
        <begin position="153"/>
        <end position="175"/>
    </location>
</feature>
<feature type="transmembrane region" description="Helical" evidence="8">
    <location>
        <begin position="455"/>
        <end position="474"/>
    </location>
</feature>
<keyword evidence="3" id="KW-0813">Transport</keyword>
<feature type="transmembrane region" description="Helical" evidence="8">
    <location>
        <begin position="613"/>
        <end position="634"/>
    </location>
</feature>
<organism evidence="9 10">
    <name type="scientific">Mesorhizobium zhangyense</name>
    <dbReference type="NCBI Taxonomy" id="1776730"/>
    <lineage>
        <taxon>Bacteria</taxon>
        <taxon>Pseudomonadati</taxon>
        <taxon>Pseudomonadota</taxon>
        <taxon>Alphaproteobacteria</taxon>
        <taxon>Hyphomicrobiales</taxon>
        <taxon>Phyllobacteriaceae</taxon>
        <taxon>Mesorhizobium</taxon>
    </lineage>
</organism>
<feature type="transmembrane region" description="Helical" evidence="8">
    <location>
        <begin position="430"/>
        <end position="449"/>
    </location>
</feature>
<dbReference type="PANTHER" id="PTHR30472">
    <property type="entry name" value="FERRIC ENTEROBACTIN TRANSPORT SYSTEM PERMEASE PROTEIN"/>
    <property type="match status" value="1"/>
</dbReference>
<feature type="transmembrane region" description="Helical" evidence="8">
    <location>
        <begin position="398"/>
        <end position="418"/>
    </location>
</feature>
<comment type="caution">
    <text evidence="9">The sequence shown here is derived from an EMBL/GenBank/DDBJ whole genome shotgun (WGS) entry which is preliminary data.</text>
</comment>
<keyword evidence="4" id="KW-1003">Cell membrane</keyword>
<evidence type="ECO:0000313" key="10">
    <source>
        <dbReference type="Proteomes" id="UP000481252"/>
    </source>
</evidence>
<feature type="transmembrane region" description="Helical" evidence="8">
    <location>
        <begin position="96"/>
        <end position="115"/>
    </location>
</feature>
<dbReference type="EMBL" id="JAAKZG010000010">
    <property type="protein sequence ID" value="NGN43511.1"/>
    <property type="molecule type" value="Genomic_DNA"/>
</dbReference>
<accession>A0A7C9VFU1</accession>
<reference evidence="9 10" key="1">
    <citation type="submission" date="2020-02" db="EMBL/GenBank/DDBJ databases">
        <title>Genome sequence of the type strain CGMCC 1.15528 of Mesorhizobium zhangyense.</title>
        <authorList>
            <person name="Gao J."/>
            <person name="Sun J."/>
        </authorList>
    </citation>
    <scope>NUCLEOTIDE SEQUENCE [LARGE SCALE GENOMIC DNA]</scope>
    <source>
        <strain evidence="9 10">CGMCC 1.15528</strain>
    </source>
</reference>
<dbReference type="GO" id="GO:0005886">
    <property type="term" value="C:plasma membrane"/>
    <property type="evidence" value="ECO:0007669"/>
    <property type="project" value="UniProtKB-SubCell"/>
</dbReference>